<dbReference type="PATRIC" id="fig|1196324.3.peg.585"/>
<keyword evidence="2" id="KW-1185">Reference proteome</keyword>
<dbReference type="AlphaFoldDB" id="I8J5T6"/>
<dbReference type="InterPro" id="IPR036520">
    <property type="entry name" value="UPF0759_sf"/>
</dbReference>
<accession>I8J5T6</accession>
<gene>
    <name evidence="1" type="ORF">A374_02894</name>
</gene>
<dbReference type="Gene3D" id="3.20.20.410">
    <property type="entry name" value="Protein of unknown function UPF0759"/>
    <property type="match status" value="1"/>
</dbReference>
<dbReference type="OrthoDB" id="9780310at2"/>
<organism evidence="1 2">
    <name type="scientific">Fictibacillus macauensis ZFHKF-1</name>
    <dbReference type="NCBI Taxonomy" id="1196324"/>
    <lineage>
        <taxon>Bacteria</taxon>
        <taxon>Bacillati</taxon>
        <taxon>Bacillota</taxon>
        <taxon>Bacilli</taxon>
        <taxon>Bacillales</taxon>
        <taxon>Fictibacillaceae</taxon>
        <taxon>Fictibacillus</taxon>
    </lineage>
</organism>
<dbReference type="InterPro" id="IPR002763">
    <property type="entry name" value="DUF72"/>
</dbReference>
<evidence type="ECO:0000313" key="2">
    <source>
        <dbReference type="Proteomes" id="UP000004080"/>
    </source>
</evidence>
<dbReference type="STRING" id="1196324.A374_02894"/>
<proteinExistence type="predicted"/>
<dbReference type="PANTHER" id="PTHR30348:SF13">
    <property type="entry name" value="UPF0759 PROTEIN YUNF"/>
    <property type="match status" value="1"/>
</dbReference>
<dbReference type="RefSeq" id="WP_007200678.1">
    <property type="nucleotide sequence ID" value="NZ_AKKV01000019.1"/>
</dbReference>
<dbReference type="Proteomes" id="UP000004080">
    <property type="component" value="Unassembled WGS sequence"/>
</dbReference>
<sequence length="281" mass="32614">MISIGVTGWGDHDSLYQAGTRSTDKLRTYSSYFPVVEVDSSFYAIQPQRNYEKWIKETPDNFSFIVKAYQGMTGHARSEVPFSSHKEMFDAFKESLQPLLDAHKLKAVLFQYPPWFQCTKENVQILRTTRQIMGDLPLALEFRNQTWFTEERREATLSFMKSEGWIHTVCDEPQAGQGSVPIVAATTSKEMALVRLHGRNVHGWVNQGQPNWRDVRYLYRYNEKELLQWQQYVEQLQKETKDVVVLFNNNSGGDAADNARSFISMLQIEYDGLSPRQMNLF</sequence>
<evidence type="ECO:0008006" key="3">
    <source>
        <dbReference type="Google" id="ProtNLM"/>
    </source>
</evidence>
<dbReference type="eggNOG" id="COG1801">
    <property type="taxonomic scope" value="Bacteria"/>
</dbReference>
<dbReference type="PANTHER" id="PTHR30348">
    <property type="entry name" value="UNCHARACTERIZED PROTEIN YECE"/>
    <property type="match status" value="1"/>
</dbReference>
<name>I8J5T6_9BACL</name>
<dbReference type="EMBL" id="AKKV01000019">
    <property type="protein sequence ID" value="EIT87166.1"/>
    <property type="molecule type" value="Genomic_DNA"/>
</dbReference>
<evidence type="ECO:0000313" key="1">
    <source>
        <dbReference type="EMBL" id="EIT87166.1"/>
    </source>
</evidence>
<dbReference type="SUPFAM" id="SSF117396">
    <property type="entry name" value="TM1631-like"/>
    <property type="match status" value="1"/>
</dbReference>
<dbReference type="Pfam" id="PF01904">
    <property type="entry name" value="DUF72"/>
    <property type="match status" value="1"/>
</dbReference>
<comment type="caution">
    <text evidence="1">The sequence shown here is derived from an EMBL/GenBank/DDBJ whole genome shotgun (WGS) entry which is preliminary data.</text>
</comment>
<reference evidence="1 2" key="1">
    <citation type="journal article" date="2012" name="J. Bacteriol.">
        <title>Genome of Bacillus macauensis ZFHKF-1, a Long-Chain-Forming Bacterium.</title>
        <authorList>
            <person name="Cai L."/>
            <person name="Zhang T."/>
        </authorList>
    </citation>
    <scope>NUCLEOTIDE SEQUENCE [LARGE SCALE GENOMIC DNA]</scope>
    <source>
        <strain evidence="1 2">ZFHKF-1</strain>
    </source>
</reference>
<protein>
    <recommendedName>
        <fullName evidence="3">YunF</fullName>
    </recommendedName>
</protein>